<dbReference type="PANTHER" id="PTHR30086">
    <property type="entry name" value="ARGININE EXPORTER PROTEIN ARGO"/>
    <property type="match status" value="1"/>
</dbReference>
<keyword evidence="4 6" id="KW-1133">Transmembrane helix</keyword>
<evidence type="ECO:0000256" key="2">
    <source>
        <dbReference type="ARBA" id="ARBA00022475"/>
    </source>
</evidence>
<evidence type="ECO:0000313" key="7">
    <source>
        <dbReference type="EMBL" id="KAJ9626070.1"/>
    </source>
</evidence>
<dbReference type="InterPro" id="IPR001123">
    <property type="entry name" value="LeuE-type"/>
</dbReference>
<gene>
    <name evidence="7" type="ORF">H2204_010192</name>
</gene>
<dbReference type="GO" id="GO:0005886">
    <property type="term" value="C:plasma membrane"/>
    <property type="evidence" value="ECO:0007669"/>
    <property type="project" value="UniProtKB-SubCell"/>
</dbReference>
<evidence type="ECO:0000256" key="1">
    <source>
        <dbReference type="ARBA" id="ARBA00004651"/>
    </source>
</evidence>
<evidence type="ECO:0000256" key="4">
    <source>
        <dbReference type="ARBA" id="ARBA00022989"/>
    </source>
</evidence>
<feature type="transmembrane region" description="Helical" evidence="6">
    <location>
        <begin position="213"/>
        <end position="234"/>
    </location>
</feature>
<evidence type="ECO:0000256" key="5">
    <source>
        <dbReference type="ARBA" id="ARBA00023136"/>
    </source>
</evidence>
<comment type="subcellular location">
    <subcellularLocation>
        <location evidence="1">Cell membrane</location>
        <topology evidence="1">Multi-pass membrane protein</topology>
    </subcellularLocation>
</comment>
<dbReference type="AlphaFoldDB" id="A0AA39CT17"/>
<dbReference type="GO" id="GO:0015171">
    <property type="term" value="F:amino acid transmembrane transporter activity"/>
    <property type="evidence" value="ECO:0007669"/>
    <property type="project" value="TreeGrafter"/>
</dbReference>
<protein>
    <recommendedName>
        <fullName evidence="8">Lysine transporter LysE</fullName>
    </recommendedName>
</protein>
<keyword evidence="5 6" id="KW-0472">Membrane</keyword>
<feature type="transmembrane region" description="Helical" evidence="6">
    <location>
        <begin position="179"/>
        <end position="201"/>
    </location>
</feature>
<proteinExistence type="predicted"/>
<dbReference type="Pfam" id="PF01810">
    <property type="entry name" value="LysE"/>
    <property type="match status" value="1"/>
</dbReference>
<evidence type="ECO:0000256" key="3">
    <source>
        <dbReference type="ARBA" id="ARBA00022692"/>
    </source>
</evidence>
<feature type="transmembrane region" description="Helical" evidence="6">
    <location>
        <begin position="35"/>
        <end position="60"/>
    </location>
</feature>
<dbReference type="EMBL" id="JAPDRN010000084">
    <property type="protein sequence ID" value="KAJ9626070.1"/>
    <property type="molecule type" value="Genomic_DNA"/>
</dbReference>
<organism evidence="7">
    <name type="scientific">Knufia peltigerae</name>
    <dbReference type="NCBI Taxonomy" id="1002370"/>
    <lineage>
        <taxon>Eukaryota</taxon>
        <taxon>Fungi</taxon>
        <taxon>Dikarya</taxon>
        <taxon>Ascomycota</taxon>
        <taxon>Pezizomycotina</taxon>
        <taxon>Eurotiomycetes</taxon>
        <taxon>Chaetothyriomycetidae</taxon>
        <taxon>Chaetothyriales</taxon>
        <taxon>Trichomeriaceae</taxon>
        <taxon>Knufia</taxon>
    </lineage>
</organism>
<keyword evidence="3 6" id="KW-0812">Transmembrane</keyword>
<evidence type="ECO:0000256" key="6">
    <source>
        <dbReference type="SAM" id="Phobius"/>
    </source>
</evidence>
<evidence type="ECO:0008006" key="8">
    <source>
        <dbReference type="Google" id="ProtNLM"/>
    </source>
</evidence>
<sequence length="235" mass="24551">MAPVPVLSAFARHRSPKQDKVVNPMFSVISASTGLGAWFSGAATGIGLFAVVGAQSAFILRQGILRKHIVPVVATCAAIDAIFIFASVAGLRTLTTALPWLTTAVLWTGVAFLAWYAMKSARRAIAGGGGMGEADSDDGSRRSVLLAAVGFSLINPHFWLDMMVIGSIAENFGNARMAFAAGVVTASCLWLTAQGLGARLLAPLFTKPSTWRVLDGTIAVILSILALTLAVRGVH</sequence>
<dbReference type="PANTHER" id="PTHR30086:SF20">
    <property type="entry name" value="ARGININE EXPORTER PROTEIN ARGO-RELATED"/>
    <property type="match status" value="1"/>
</dbReference>
<reference evidence="7" key="1">
    <citation type="submission" date="2022-10" db="EMBL/GenBank/DDBJ databases">
        <title>Culturing micro-colonial fungi from biological soil crusts in the Mojave desert and describing Neophaeococcomyces mojavensis, and introducing the new genera and species Taxawa tesnikishii.</title>
        <authorList>
            <person name="Kurbessoian T."/>
            <person name="Stajich J.E."/>
        </authorList>
    </citation>
    <scope>NUCLEOTIDE SEQUENCE</scope>
    <source>
        <strain evidence="7">TK_35</strain>
    </source>
</reference>
<comment type="caution">
    <text evidence="7">The sequence shown here is derived from an EMBL/GenBank/DDBJ whole genome shotgun (WGS) entry which is preliminary data.</text>
</comment>
<keyword evidence="2" id="KW-1003">Cell membrane</keyword>
<accession>A0AA39CT17</accession>
<feature type="transmembrane region" description="Helical" evidence="6">
    <location>
        <begin position="72"/>
        <end position="91"/>
    </location>
</feature>
<feature type="transmembrane region" description="Helical" evidence="6">
    <location>
        <begin position="97"/>
        <end position="118"/>
    </location>
</feature>
<name>A0AA39CT17_9EURO</name>